<comment type="subcellular location">
    <subcellularLocation>
        <location evidence="2">Membrane</location>
    </subcellularLocation>
</comment>
<dbReference type="SUPFAM" id="SSF56112">
    <property type="entry name" value="Protein kinase-like (PK-like)"/>
    <property type="match status" value="1"/>
</dbReference>
<keyword evidence="8" id="KW-0456">Lyase</keyword>
<keyword evidence="5 10" id="KW-1133">Transmembrane helix</keyword>
<keyword evidence="6" id="KW-0342">GTP-binding</keyword>
<dbReference type="AlphaFoldDB" id="A0A1V4K9P7"/>
<keyword evidence="7 10" id="KW-0472">Membrane</keyword>
<dbReference type="OrthoDB" id="1890790at2759"/>
<protein>
    <recommendedName>
        <fullName evidence="11">Receptor ligand binding region domain-containing protein</fullName>
    </recommendedName>
</protein>
<accession>A0A1V4K9P7</accession>
<evidence type="ECO:0000256" key="7">
    <source>
        <dbReference type="ARBA" id="ARBA00023136"/>
    </source>
</evidence>
<evidence type="ECO:0000256" key="1">
    <source>
        <dbReference type="ARBA" id="ARBA00001436"/>
    </source>
</evidence>
<dbReference type="SUPFAM" id="SSF53822">
    <property type="entry name" value="Periplasmic binding protein-like I"/>
    <property type="match status" value="1"/>
</dbReference>
<dbReference type="STRING" id="372326.A0A1V4K9P7"/>
<gene>
    <name evidence="12" type="ORF">AV530_011492</name>
</gene>
<dbReference type="PANTHER" id="PTHR11920">
    <property type="entry name" value="GUANYLYL CYCLASE"/>
    <property type="match status" value="1"/>
</dbReference>
<dbReference type="InterPro" id="IPR001828">
    <property type="entry name" value="ANF_lig-bd_rcpt"/>
</dbReference>
<evidence type="ECO:0000256" key="2">
    <source>
        <dbReference type="ARBA" id="ARBA00004370"/>
    </source>
</evidence>
<evidence type="ECO:0000313" key="13">
    <source>
        <dbReference type="Proteomes" id="UP000190648"/>
    </source>
</evidence>
<dbReference type="GO" id="GO:0001653">
    <property type="term" value="F:peptide receptor activity"/>
    <property type="evidence" value="ECO:0007669"/>
    <property type="project" value="TreeGrafter"/>
</dbReference>
<evidence type="ECO:0000256" key="10">
    <source>
        <dbReference type="SAM" id="Phobius"/>
    </source>
</evidence>
<reference evidence="12 13" key="1">
    <citation type="submission" date="2016-02" db="EMBL/GenBank/DDBJ databases">
        <title>Band-tailed pigeon sequencing and assembly.</title>
        <authorList>
            <person name="Soares A.E."/>
            <person name="Novak B.J."/>
            <person name="Rice E.S."/>
            <person name="O'Connell B."/>
            <person name="Chang D."/>
            <person name="Weber S."/>
            <person name="Shapiro B."/>
        </authorList>
    </citation>
    <scope>NUCLEOTIDE SEQUENCE [LARGE SCALE GENOMIC DNA]</scope>
    <source>
        <strain evidence="12">BTP2013</strain>
        <tissue evidence="12">Blood</tissue>
    </source>
</reference>
<feature type="domain" description="Receptor ligand binding region" evidence="11">
    <location>
        <begin position="114"/>
        <end position="282"/>
    </location>
</feature>
<keyword evidence="3 10" id="KW-0812">Transmembrane</keyword>
<dbReference type="GO" id="GO:0005886">
    <property type="term" value="C:plasma membrane"/>
    <property type="evidence" value="ECO:0007669"/>
    <property type="project" value="TreeGrafter"/>
</dbReference>
<evidence type="ECO:0000259" key="11">
    <source>
        <dbReference type="Pfam" id="PF01094"/>
    </source>
</evidence>
<feature type="region of interest" description="Disordered" evidence="9">
    <location>
        <begin position="26"/>
        <end position="51"/>
    </location>
</feature>
<dbReference type="Gene3D" id="3.40.50.2300">
    <property type="match status" value="1"/>
</dbReference>
<evidence type="ECO:0000313" key="12">
    <source>
        <dbReference type="EMBL" id="OPJ81190.1"/>
    </source>
</evidence>
<dbReference type="InterPro" id="IPR028082">
    <property type="entry name" value="Peripla_BP_I"/>
</dbReference>
<comment type="catalytic activity">
    <reaction evidence="1">
        <text>GTP = 3',5'-cyclic GMP + diphosphate</text>
        <dbReference type="Rhea" id="RHEA:13665"/>
        <dbReference type="ChEBI" id="CHEBI:33019"/>
        <dbReference type="ChEBI" id="CHEBI:37565"/>
        <dbReference type="ChEBI" id="CHEBI:57746"/>
        <dbReference type="EC" id="4.6.1.2"/>
    </reaction>
</comment>
<dbReference type="InterPro" id="IPR050401">
    <property type="entry name" value="Cyclic_nucleotide_synthase"/>
</dbReference>
<comment type="caution">
    <text evidence="12">The sequence shown here is derived from an EMBL/GenBank/DDBJ whole genome shotgun (WGS) entry which is preliminary data.</text>
</comment>
<evidence type="ECO:0000256" key="8">
    <source>
        <dbReference type="ARBA" id="ARBA00023239"/>
    </source>
</evidence>
<evidence type="ECO:0000256" key="3">
    <source>
        <dbReference type="ARBA" id="ARBA00022692"/>
    </source>
</evidence>
<dbReference type="GO" id="GO:0007168">
    <property type="term" value="P:receptor guanylyl cyclase signaling pathway"/>
    <property type="evidence" value="ECO:0007669"/>
    <property type="project" value="TreeGrafter"/>
</dbReference>
<dbReference type="Gene3D" id="1.10.510.10">
    <property type="entry name" value="Transferase(Phosphotransferase) domain 1"/>
    <property type="match status" value="1"/>
</dbReference>
<keyword evidence="4" id="KW-0547">Nucleotide-binding</keyword>
<evidence type="ECO:0000256" key="6">
    <source>
        <dbReference type="ARBA" id="ARBA00023134"/>
    </source>
</evidence>
<organism evidence="12 13">
    <name type="scientific">Patagioenas fasciata monilis</name>
    <dbReference type="NCBI Taxonomy" id="372326"/>
    <lineage>
        <taxon>Eukaryota</taxon>
        <taxon>Metazoa</taxon>
        <taxon>Chordata</taxon>
        <taxon>Craniata</taxon>
        <taxon>Vertebrata</taxon>
        <taxon>Euteleostomi</taxon>
        <taxon>Archelosauria</taxon>
        <taxon>Archosauria</taxon>
        <taxon>Dinosauria</taxon>
        <taxon>Saurischia</taxon>
        <taxon>Theropoda</taxon>
        <taxon>Coelurosauria</taxon>
        <taxon>Aves</taxon>
        <taxon>Neognathae</taxon>
        <taxon>Neoaves</taxon>
        <taxon>Columbimorphae</taxon>
        <taxon>Columbiformes</taxon>
        <taxon>Columbidae</taxon>
        <taxon>Patagioenas</taxon>
    </lineage>
</organism>
<evidence type="ECO:0000256" key="9">
    <source>
        <dbReference type="SAM" id="MobiDB-lite"/>
    </source>
</evidence>
<dbReference type="InterPro" id="IPR011009">
    <property type="entry name" value="Kinase-like_dom_sf"/>
</dbReference>
<keyword evidence="13" id="KW-1185">Reference proteome</keyword>
<proteinExistence type="predicted"/>
<sequence>MAAAIRGRFFTPGGAQHCGFLSAAATAPAEPPQKPPKTHQEPPEPQVENKEVTRRILHDAVAYSERVSPAARAACEGLLAKDPGDRLGFRGHDCAQLKAHPVFGAVNWGRLEAVVLMCMHSVLLGGEEQRVLLEEAEDLGMTDGTYVFVPYDALTFPLPYRRVSYPALANNTKLRLAYDAVLTVTIDSPDGNFREVLQEAKEAYEVPAHIDPAQVHPLFATIYNSIHFLAAAVEATRSTGHWVMGTSVAENIRDFQLEGFCQNFSVGEDGDVTVPYVVLDTDNKGDHLWPVYGLDPGTRGLGYRGHRIHWPHGSSPGTDAGCWFESGTICNGGLDATFILLLFLLIAALVAAGAALACYIRRRIQQAQLMKGPNKIILTMEDLTFINTQSSKRVDGSRTSLAGRSAGDTKSVKSVTAAPDNTNVAIAEGDWVWLKKFPGEQHNEVKPATKLVFCKVGTIWGHRGQ</sequence>
<dbReference type="GO" id="GO:0004383">
    <property type="term" value="F:guanylate cyclase activity"/>
    <property type="evidence" value="ECO:0007669"/>
    <property type="project" value="UniProtKB-EC"/>
</dbReference>
<dbReference type="EMBL" id="LSYS01004092">
    <property type="protein sequence ID" value="OPJ81190.1"/>
    <property type="molecule type" value="Genomic_DNA"/>
</dbReference>
<name>A0A1V4K9P7_PATFA</name>
<dbReference type="GO" id="GO:0005525">
    <property type="term" value="F:GTP binding"/>
    <property type="evidence" value="ECO:0007669"/>
    <property type="project" value="UniProtKB-KW"/>
</dbReference>
<dbReference type="Pfam" id="PF01094">
    <property type="entry name" value="ANF_receptor"/>
    <property type="match status" value="1"/>
</dbReference>
<evidence type="ECO:0000256" key="5">
    <source>
        <dbReference type="ARBA" id="ARBA00022989"/>
    </source>
</evidence>
<dbReference type="Proteomes" id="UP000190648">
    <property type="component" value="Unassembled WGS sequence"/>
</dbReference>
<feature type="compositionally biased region" description="Basic and acidic residues" evidence="9">
    <location>
        <begin position="38"/>
        <end position="51"/>
    </location>
</feature>
<dbReference type="PANTHER" id="PTHR11920:SF228">
    <property type="entry name" value="RETINAL GUANYLYL CYCLASE 1"/>
    <property type="match status" value="1"/>
</dbReference>
<evidence type="ECO:0000256" key="4">
    <source>
        <dbReference type="ARBA" id="ARBA00022741"/>
    </source>
</evidence>
<feature type="transmembrane region" description="Helical" evidence="10">
    <location>
        <begin position="338"/>
        <end position="360"/>
    </location>
</feature>
<dbReference type="GO" id="GO:0004016">
    <property type="term" value="F:adenylate cyclase activity"/>
    <property type="evidence" value="ECO:0007669"/>
    <property type="project" value="TreeGrafter"/>
</dbReference>